<accession>A0A1I1YHD1</accession>
<dbReference type="STRING" id="385682.SAMN05444380_1083"/>
<feature type="chain" id="PRO_5010285890" evidence="1">
    <location>
        <begin position="21"/>
        <end position="165"/>
    </location>
</feature>
<evidence type="ECO:0000313" key="3">
    <source>
        <dbReference type="Proteomes" id="UP000181976"/>
    </source>
</evidence>
<evidence type="ECO:0000256" key="1">
    <source>
        <dbReference type="SAM" id="SignalP"/>
    </source>
</evidence>
<dbReference type="InParanoid" id="A0A1I1YHD1"/>
<sequence>MKHKSFVPFMLLTSMLFMMACGENGRQPSSLGNAVSGIEVADTILYPVDIINLDTTDTWADQRLKHLQRGRMIDMLFESVYQGKAQAYDYYSDQPLSTEKLREMEASGQFERNEVAQLQFEEAWYLDTINNRMTKEVQSVLLAWPVYDSRGNFIAFKAGFVVKFD</sequence>
<dbReference type="PROSITE" id="PS51257">
    <property type="entry name" value="PROKAR_LIPOPROTEIN"/>
    <property type="match status" value="1"/>
</dbReference>
<dbReference type="EMBL" id="FONA01000008">
    <property type="protein sequence ID" value="SFE18921.1"/>
    <property type="molecule type" value="Genomic_DNA"/>
</dbReference>
<dbReference type="RefSeq" id="WP_029626686.1">
    <property type="nucleotide sequence ID" value="NZ_AFSL01000082.1"/>
</dbReference>
<name>A0A1I1YHD1_9BACT</name>
<proteinExistence type="predicted"/>
<dbReference type="Proteomes" id="UP000181976">
    <property type="component" value="Unassembled WGS sequence"/>
</dbReference>
<organism evidence="2 3">
    <name type="scientific">Thermophagus xiamenensis</name>
    <dbReference type="NCBI Taxonomy" id="385682"/>
    <lineage>
        <taxon>Bacteria</taxon>
        <taxon>Pseudomonadati</taxon>
        <taxon>Bacteroidota</taxon>
        <taxon>Bacteroidia</taxon>
        <taxon>Marinilabiliales</taxon>
        <taxon>Marinilabiliaceae</taxon>
        <taxon>Thermophagus</taxon>
    </lineage>
</organism>
<keyword evidence="3" id="KW-1185">Reference proteome</keyword>
<dbReference type="AlphaFoldDB" id="A0A1I1YHD1"/>
<evidence type="ECO:0000313" key="2">
    <source>
        <dbReference type="EMBL" id="SFE18921.1"/>
    </source>
</evidence>
<keyword evidence="1" id="KW-0732">Signal</keyword>
<gene>
    <name evidence="2" type="ORF">SAMN05444380_1083</name>
</gene>
<reference evidence="2 3" key="1">
    <citation type="submission" date="2016-10" db="EMBL/GenBank/DDBJ databases">
        <authorList>
            <person name="de Groot N.N."/>
        </authorList>
    </citation>
    <scope>NUCLEOTIDE SEQUENCE [LARGE SCALE GENOMIC DNA]</scope>
    <source>
        <strain evidence="2 3">DSM 19012</strain>
    </source>
</reference>
<protein>
    <submittedName>
        <fullName evidence="2">Uncharacterized protein</fullName>
    </submittedName>
</protein>
<feature type="signal peptide" evidence="1">
    <location>
        <begin position="1"/>
        <end position="20"/>
    </location>
</feature>
<dbReference type="eggNOG" id="ENOG50345Z4">
    <property type="taxonomic scope" value="Bacteria"/>
</dbReference>